<evidence type="ECO:0000313" key="3">
    <source>
        <dbReference type="Proteomes" id="UP001189429"/>
    </source>
</evidence>
<accession>A0ABN9VZI4</accession>
<comment type="caution">
    <text evidence="2">The sequence shown here is derived from an EMBL/GenBank/DDBJ whole genome shotgun (WGS) entry which is preliminary data.</text>
</comment>
<evidence type="ECO:0000256" key="1">
    <source>
        <dbReference type="SAM" id="MobiDB-lite"/>
    </source>
</evidence>
<feature type="region of interest" description="Disordered" evidence="1">
    <location>
        <begin position="127"/>
        <end position="150"/>
    </location>
</feature>
<evidence type="ECO:0000313" key="2">
    <source>
        <dbReference type="EMBL" id="CAK0879113.1"/>
    </source>
</evidence>
<dbReference type="Proteomes" id="UP001189429">
    <property type="component" value="Unassembled WGS sequence"/>
</dbReference>
<keyword evidence="3" id="KW-1185">Reference proteome</keyword>
<dbReference type="EMBL" id="CAUYUJ010017920">
    <property type="protein sequence ID" value="CAK0879113.1"/>
    <property type="molecule type" value="Genomic_DNA"/>
</dbReference>
<organism evidence="2 3">
    <name type="scientific">Prorocentrum cordatum</name>
    <dbReference type="NCBI Taxonomy" id="2364126"/>
    <lineage>
        <taxon>Eukaryota</taxon>
        <taxon>Sar</taxon>
        <taxon>Alveolata</taxon>
        <taxon>Dinophyceae</taxon>
        <taxon>Prorocentrales</taxon>
        <taxon>Prorocentraceae</taxon>
        <taxon>Prorocentrum</taxon>
    </lineage>
</organism>
<gene>
    <name evidence="2" type="ORF">PCOR1329_LOCUS62637</name>
</gene>
<feature type="non-terminal residue" evidence="2">
    <location>
        <position position="1"/>
    </location>
</feature>
<proteinExistence type="predicted"/>
<name>A0ABN9VZI4_9DINO</name>
<sequence>GSGYTSIRTKSVVEDEAFRMIRSLDTVYKKLMKGEVIPAPDGGETAVLTFRSPAWSDYEVFKSPEKVASGDWQTAEGRPQRSHVPDSEGCHLGTQTICDTVNAELNDHPLLRAKLLRLPVRDVGATERNLTDTEVPTFPTSEDGKMKLER</sequence>
<protein>
    <submittedName>
        <fullName evidence="2">Uncharacterized protein</fullName>
    </submittedName>
</protein>
<reference evidence="2" key="1">
    <citation type="submission" date="2023-10" db="EMBL/GenBank/DDBJ databases">
        <authorList>
            <person name="Chen Y."/>
            <person name="Shah S."/>
            <person name="Dougan E. K."/>
            <person name="Thang M."/>
            <person name="Chan C."/>
        </authorList>
    </citation>
    <scope>NUCLEOTIDE SEQUENCE [LARGE SCALE GENOMIC DNA]</scope>
</reference>